<evidence type="ECO:0000313" key="3">
    <source>
        <dbReference type="Proteomes" id="UP001150728"/>
    </source>
</evidence>
<protein>
    <submittedName>
        <fullName evidence="2">Uncharacterized protein</fullName>
    </submittedName>
</protein>
<proteinExistence type="predicted"/>
<gene>
    <name evidence="1" type="ORF">NP533_21400</name>
    <name evidence="2" type="ORF">NP554_21825</name>
</gene>
<name>A0A9X4HZ45_9PSED</name>
<reference evidence="2" key="1">
    <citation type="submission" date="2022-07" db="EMBL/GenBank/DDBJ databases">
        <title>Multi-strain Analysis of Pseudomonas putida Reveals Metabolic and Genetic Diversity.</title>
        <authorList>
            <person name="Monk J.M."/>
        </authorList>
    </citation>
    <scope>NUCLEOTIDE SEQUENCE</scope>
    <source>
        <strain evidence="1">17514</strain>
        <strain evidence="2">17633</strain>
    </source>
</reference>
<dbReference type="EMBL" id="JANIAN010000034">
    <property type="protein sequence ID" value="MDD2108743.1"/>
    <property type="molecule type" value="Genomic_DNA"/>
</dbReference>
<organism evidence="2 3">
    <name type="scientific">Pseudomonas asiatica</name>
    <dbReference type="NCBI Taxonomy" id="2219225"/>
    <lineage>
        <taxon>Bacteria</taxon>
        <taxon>Pseudomonadati</taxon>
        <taxon>Pseudomonadota</taxon>
        <taxon>Gammaproteobacteria</taxon>
        <taxon>Pseudomonadales</taxon>
        <taxon>Pseudomonadaceae</taxon>
        <taxon>Pseudomonas</taxon>
    </lineage>
</organism>
<dbReference type="Proteomes" id="UP001150678">
    <property type="component" value="Unassembled WGS sequence"/>
</dbReference>
<comment type="caution">
    <text evidence="2">The sequence shown here is derived from an EMBL/GenBank/DDBJ whole genome shotgun (WGS) entry which is preliminary data.</text>
</comment>
<evidence type="ECO:0000313" key="1">
    <source>
        <dbReference type="EMBL" id="MDD2108743.1"/>
    </source>
</evidence>
<dbReference type="EMBL" id="JANIAM010000020">
    <property type="protein sequence ID" value="MDD2114425.1"/>
    <property type="molecule type" value="Genomic_DNA"/>
</dbReference>
<evidence type="ECO:0000313" key="2">
    <source>
        <dbReference type="EMBL" id="MDD2114425.1"/>
    </source>
</evidence>
<dbReference type="AlphaFoldDB" id="A0A9X4HZ45"/>
<accession>A0A9X4HZ45</accession>
<sequence>MLSRYPYQLLYQRELREIDLLCQHFRHFRLFRQLLHFPHDWGPLESFLLPPYHRYHHLDHAPHYLQVLKSITLTQGLGMVDKLEMMPHFSLMALTPGVGRFRHL</sequence>
<dbReference type="Proteomes" id="UP001150728">
    <property type="component" value="Unassembled WGS sequence"/>
</dbReference>
<dbReference type="RefSeq" id="WP_087535211.1">
    <property type="nucleotide sequence ID" value="NZ_JANIAM010000020.1"/>
</dbReference>